<dbReference type="GO" id="GO:0016579">
    <property type="term" value="P:protein deubiquitination"/>
    <property type="evidence" value="ECO:0007669"/>
    <property type="project" value="InterPro"/>
</dbReference>
<organism evidence="5 6">
    <name type="scientific">Patiria miniata</name>
    <name type="common">Bat star</name>
    <name type="synonym">Asterina miniata</name>
    <dbReference type="NCBI Taxonomy" id="46514"/>
    <lineage>
        <taxon>Eukaryota</taxon>
        <taxon>Metazoa</taxon>
        <taxon>Echinodermata</taxon>
        <taxon>Eleutherozoa</taxon>
        <taxon>Asterozoa</taxon>
        <taxon>Asteroidea</taxon>
        <taxon>Valvatacea</taxon>
        <taxon>Valvatida</taxon>
        <taxon>Asterinidae</taxon>
        <taxon>Patiria</taxon>
    </lineage>
</organism>
<dbReference type="RefSeq" id="XP_038068029.1">
    <property type="nucleotide sequence ID" value="XM_038212101.1"/>
</dbReference>
<sequence length="1007" mass="113217">MMSAVREYESAAPLADIECIQHGERVGYMSDDHPDDRHYAWRGDSTLPRSFKTGVGGDGSFAQGRGYDYEQEYWPQKTASLPRSVANGVNRTHNVRENFIAGGLRSHGLQQTLTGSRPNVVSYSDEHVVRQNMNNSPDRRGLNDNVRSLSPSSNTSSLSSPKQPSLGSHGSISPSNSLSPHKKKSHKPSFRAFGSLIQKMMRQIRNMDESKSPVDDTRSVHTNDDLDNQGVHLSPISSNPVRLNGKVPGLAGLRNHGNTCFMNAIVQCLSNTDMLAEYFVLEQYQQDMRRSKKNNKKFGTKGEVTEQLALLMKSVWSCQYLPQHTTEFKRIVSKYSGQFRGNDQHDAQEFLIWLLDKVHEDLNCAPKKKYKQVKNRHNKNDELLAAEMLANHMRRNNSFIHDLFQAQFRSSLTCPHCGRQSNTFDPFVCVSLPIPQRTTRVMAVAVVYMDREPRVVRVGVVMDVGATVADLRAEVARQCSVAVTRIVLTEVCFDGFYRSYHDNLPLSELRESDSVYAIETPHIAQALASNTQMQEYVHVHCNRPVREVVTMVILNQQGIGKTGRRFGHPIAIEVDRSITNQQLRVVILKKMGCSHVDQVLTKGPLLRVGVVTDAKGSRHFSTPDETRPLHNPVITRLLKATAEEGGPSHIKAVIEWEHDIRFTFSQRVLSIFIEEDESVQRQRLAHQQPVKASLADCMDLYTQEEKLGPDNAWSCPFCKKLQQGSKRLSLWSLPDILVIHLKRFKQLTTSRIKLNTLVEFPIHGLNMSQYIARRQQNAHAASLNALTGWSPWRHIHRRRTHHVTEHVYDLYAVCNHIGSMQGGHYTAFCRNPADNQWYNFDDAKVTPLAEDSLVTRNAYILFYHRRALSGTGSASSSSSSSTCSSGSDHWIYRIPAVRQQQQHQQQLGSSQEDVLSEASNDNSLSSGREGSGEGGKGGMRGERSQSLGRRNNSQDDLSDAEDFGGFACQQRPFVRGVFASATLPRSLHQGIRYIDSDAESVMTESCV</sequence>
<dbReference type="AlphaFoldDB" id="A0A914AWY1"/>
<name>A0A914AWY1_PATMI</name>
<accession>A0A914AWY1</accession>
<dbReference type="InterPro" id="IPR001394">
    <property type="entry name" value="Peptidase_C19_UCH"/>
</dbReference>
<dbReference type="InterPro" id="IPR050185">
    <property type="entry name" value="Ub_carboxyl-term_hydrolase"/>
</dbReference>
<dbReference type="InterPro" id="IPR018200">
    <property type="entry name" value="USP_CS"/>
</dbReference>
<dbReference type="FunFam" id="3.90.70.10:FF:000046">
    <property type="entry name" value="ubiquitin carboxyl-terminal hydrolase 31"/>
    <property type="match status" value="1"/>
</dbReference>
<dbReference type="PROSITE" id="PS00972">
    <property type="entry name" value="USP_1"/>
    <property type="match status" value="1"/>
</dbReference>
<feature type="compositionally biased region" description="Basic residues" evidence="3">
    <location>
        <begin position="180"/>
        <end position="189"/>
    </location>
</feature>
<dbReference type="CDD" id="cd02674">
    <property type="entry name" value="Peptidase_C19R"/>
    <property type="match status" value="1"/>
</dbReference>
<dbReference type="Gene3D" id="3.90.70.10">
    <property type="entry name" value="Cysteine proteinases"/>
    <property type="match status" value="2"/>
</dbReference>
<evidence type="ECO:0000313" key="6">
    <source>
        <dbReference type="Proteomes" id="UP000887568"/>
    </source>
</evidence>
<feature type="domain" description="USP" evidence="4">
    <location>
        <begin position="251"/>
        <end position="866"/>
    </location>
</feature>
<evidence type="ECO:0000313" key="5">
    <source>
        <dbReference type="EnsemblMetazoa" id="XP_038068029.1"/>
    </source>
</evidence>
<protein>
    <recommendedName>
        <fullName evidence="2">ubiquitinyl hydrolase 1</fullName>
        <ecNumber evidence="2">3.4.19.12</ecNumber>
    </recommendedName>
</protein>
<evidence type="ECO:0000256" key="2">
    <source>
        <dbReference type="ARBA" id="ARBA00012759"/>
    </source>
</evidence>
<dbReference type="GeneID" id="119737633"/>
<dbReference type="Pfam" id="PF00443">
    <property type="entry name" value="UCH"/>
    <property type="match status" value="1"/>
</dbReference>
<dbReference type="InterPro" id="IPR028889">
    <property type="entry name" value="USP"/>
</dbReference>
<dbReference type="EC" id="3.4.19.12" evidence="2"/>
<dbReference type="PROSITE" id="PS50235">
    <property type="entry name" value="USP_3"/>
    <property type="match status" value="1"/>
</dbReference>
<dbReference type="PANTHER" id="PTHR21646:SF14">
    <property type="entry name" value="FI05488P"/>
    <property type="match status" value="1"/>
</dbReference>
<evidence type="ECO:0000256" key="1">
    <source>
        <dbReference type="ARBA" id="ARBA00000707"/>
    </source>
</evidence>
<evidence type="ECO:0000259" key="4">
    <source>
        <dbReference type="PROSITE" id="PS50235"/>
    </source>
</evidence>
<evidence type="ECO:0000256" key="3">
    <source>
        <dbReference type="SAM" id="MobiDB-lite"/>
    </source>
</evidence>
<feature type="compositionally biased region" description="Polar residues" evidence="3">
    <location>
        <begin position="907"/>
        <end position="924"/>
    </location>
</feature>
<feature type="region of interest" description="Disordered" evidence="3">
    <location>
        <begin position="132"/>
        <end position="189"/>
    </location>
</feature>
<keyword evidence="6" id="KW-1185">Reference proteome</keyword>
<feature type="compositionally biased region" description="Low complexity" evidence="3">
    <location>
        <begin position="148"/>
        <end position="179"/>
    </location>
</feature>
<dbReference type="GO" id="GO:0004843">
    <property type="term" value="F:cysteine-type deubiquitinase activity"/>
    <property type="evidence" value="ECO:0007669"/>
    <property type="project" value="UniProtKB-EC"/>
</dbReference>
<comment type="catalytic activity">
    <reaction evidence="1">
        <text>Thiol-dependent hydrolysis of ester, thioester, amide, peptide and isopeptide bonds formed by the C-terminal Gly of ubiquitin (a 76-residue protein attached to proteins as an intracellular targeting signal).</text>
        <dbReference type="EC" id="3.4.19.12"/>
    </reaction>
</comment>
<feature type="region of interest" description="Disordered" evidence="3">
    <location>
        <begin position="901"/>
        <end position="962"/>
    </location>
</feature>
<feature type="region of interest" description="Disordered" evidence="3">
    <location>
        <begin position="208"/>
        <end position="240"/>
    </location>
</feature>
<dbReference type="OMA" id="RWENITK"/>
<proteinExistence type="predicted"/>
<dbReference type="OrthoDB" id="292964at2759"/>
<dbReference type="InterPro" id="IPR038765">
    <property type="entry name" value="Papain-like_cys_pep_sf"/>
</dbReference>
<feature type="compositionally biased region" description="Basic and acidic residues" evidence="3">
    <location>
        <begin position="208"/>
        <end position="224"/>
    </location>
</feature>
<dbReference type="PROSITE" id="PS00973">
    <property type="entry name" value="USP_2"/>
    <property type="match status" value="1"/>
</dbReference>
<dbReference type="SUPFAM" id="SSF54001">
    <property type="entry name" value="Cysteine proteinases"/>
    <property type="match status" value="1"/>
</dbReference>
<reference evidence="5" key="1">
    <citation type="submission" date="2022-11" db="UniProtKB">
        <authorList>
            <consortium name="EnsemblMetazoa"/>
        </authorList>
    </citation>
    <scope>IDENTIFICATION</scope>
</reference>
<feature type="compositionally biased region" description="Polar residues" evidence="3">
    <location>
        <begin position="945"/>
        <end position="955"/>
    </location>
</feature>
<dbReference type="EnsemblMetazoa" id="XM_038212101.1">
    <property type="protein sequence ID" value="XP_038068029.1"/>
    <property type="gene ID" value="LOC119737633"/>
</dbReference>
<dbReference type="Proteomes" id="UP000887568">
    <property type="component" value="Unplaced"/>
</dbReference>
<dbReference type="PANTHER" id="PTHR21646">
    <property type="entry name" value="UBIQUITIN CARBOXYL-TERMINAL HYDROLASE"/>
    <property type="match status" value="1"/>
</dbReference>